<proteinExistence type="predicted"/>
<dbReference type="Gene3D" id="2.50.20.10">
    <property type="entry name" value="Lipoprotein localisation LolA/LolB/LppX"/>
    <property type="match status" value="1"/>
</dbReference>
<organism evidence="2">
    <name type="scientific">candidate division WOR-3 bacterium</name>
    <dbReference type="NCBI Taxonomy" id="2052148"/>
    <lineage>
        <taxon>Bacteria</taxon>
        <taxon>Bacteria division WOR-3</taxon>
    </lineage>
</organism>
<name>A0A7C4Y4L5_UNCW3</name>
<sequence length="243" mass="28407">MRYFIFTILFFLPFTLISEEVKADYIIKKVDEVVNAPKDQKMKMKLIVIDKDGNEREKLIEIFQKGTDKRIGRFLLPEDQKGIGFLSLPNGVFYVYLPAMKKTQLIASQSKGGKFAGTDFTYEDLESKRYSDYWDGEIIKEDDENWYLKMTPKKNYRSIYGYVITKVEKEKFFPVKLEYYDKGGNLIKTLERFKIEKVKGYLVSKESIMKDLKSGNTTKMILMDVDFDAGISDNIFNPERLGK</sequence>
<comment type="caution">
    <text evidence="2">The sequence shown here is derived from an EMBL/GenBank/DDBJ whole genome shotgun (WGS) entry which is preliminary data.</text>
</comment>
<reference evidence="2" key="1">
    <citation type="journal article" date="2020" name="mSystems">
        <title>Genome- and Community-Level Interaction Insights into Carbon Utilization and Element Cycling Functions of Hydrothermarchaeota in Hydrothermal Sediment.</title>
        <authorList>
            <person name="Zhou Z."/>
            <person name="Liu Y."/>
            <person name="Xu W."/>
            <person name="Pan J."/>
            <person name="Luo Z.H."/>
            <person name="Li M."/>
        </authorList>
    </citation>
    <scope>NUCLEOTIDE SEQUENCE [LARGE SCALE GENOMIC DNA]</scope>
    <source>
        <strain evidence="2">SpSt-780</strain>
    </source>
</reference>
<dbReference type="AlphaFoldDB" id="A0A7C4Y4L5"/>
<evidence type="ECO:0000313" key="2">
    <source>
        <dbReference type="EMBL" id="HGW91481.1"/>
    </source>
</evidence>
<dbReference type="Pfam" id="PF17131">
    <property type="entry name" value="LolA_like"/>
    <property type="match status" value="1"/>
</dbReference>
<feature type="domain" description="Uncharacterized protein TP-0789" evidence="1">
    <location>
        <begin position="67"/>
        <end position="241"/>
    </location>
</feature>
<keyword evidence="2" id="KW-0449">Lipoprotein</keyword>
<accession>A0A7C4Y4L5</accession>
<gene>
    <name evidence="2" type="ORF">ENV67_02940</name>
</gene>
<dbReference type="CDD" id="cd16329">
    <property type="entry name" value="LolA_like"/>
    <property type="match status" value="1"/>
</dbReference>
<dbReference type="EMBL" id="DTHG01000037">
    <property type="protein sequence ID" value="HGW91481.1"/>
    <property type="molecule type" value="Genomic_DNA"/>
</dbReference>
<evidence type="ECO:0000259" key="1">
    <source>
        <dbReference type="Pfam" id="PF17131"/>
    </source>
</evidence>
<dbReference type="InterPro" id="IPR033399">
    <property type="entry name" value="TP_0789-like"/>
</dbReference>
<protein>
    <submittedName>
        <fullName evidence="2">Outer membrane lipoprotein-sorting protein</fullName>
    </submittedName>
</protein>